<keyword evidence="3 7" id="KW-0812">Transmembrane</keyword>
<dbReference type="OrthoDB" id="9812084at2"/>
<dbReference type="GO" id="GO:0033228">
    <property type="term" value="P:cysteine export across plasma membrane"/>
    <property type="evidence" value="ECO:0007669"/>
    <property type="project" value="TreeGrafter"/>
</dbReference>
<dbReference type="RefSeq" id="WP_140475025.1">
    <property type="nucleotide sequence ID" value="NZ_RCZD01000015.1"/>
</dbReference>
<dbReference type="EMBL" id="RCZD01000015">
    <property type="protein sequence ID" value="TPG57075.1"/>
    <property type="molecule type" value="Genomic_DNA"/>
</dbReference>
<evidence type="ECO:0000313" key="9">
    <source>
        <dbReference type="Proteomes" id="UP000317663"/>
    </source>
</evidence>
<keyword evidence="4" id="KW-0813">Transport</keyword>
<proteinExistence type="predicted"/>
<name>A0A502G592_9GAMM</name>
<accession>A0A502G592</accession>
<comment type="subcellular location">
    <subcellularLocation>
        <location evidence="1">Cell membrane</location>
        <topology evidence="1">Multi-pass membrane protein</topology>
    </subcellularLocation>
</comment>
<keyword evidence="6 7" id="KW-0472">Membrane</keyword>
<dbReference type="GO" id="GO:0015171">
    <property type="term" value="F:amino acid transmembrane transporter activity"/>
    <property type="evidence" value="ECO:0007669"/>
    <property type="project" value="TreeGrafter"/>
</dbReference>
<protein>
    <submittedName>
        <fullName evidence="8">LysE family translocator</fullName>
    </submittedName>
</protein>
<feature type="transmembrane region" description="Helical" evidence="7">
    <location>
        <begin position="41"/>
        <end position="64"/>
    </location>
</feature>
<evidence type="ECO:0000256" key="7">
    <source>
        <dbReference type="SAM" id="Phobius"/>
    </source>
</evidence>
<reference evidence="8 9" key="1">
    <citation type="journal article" date="2019" name="Environ. Microbiol.">
        <title>Species interactions and distinct microbial communities in high Arctic permafrost affected cryosols are associated with the CH4 and CO2 gas fluxes.</title>
        <authorList>
            <person name="Altshuler I."/>
            <person name="Hamel J."/>
            <person name="Turney S."/>
            <person name="Magnuson E."/>
            <person name="Levesque R."/>
            <person name="Greer C."/>
            <person name="Whyte L.G."/>
        </authorList>
    </citation>
    <scope>NUCLEOTIDE SEQUENCE [LARGE SCALE GENOMIC DNA]</scope>
    <source>
        <strain evidence="8 9">E4</strain>
    </source>
</reference>
<evidence type="ECO:0000256" key="6">
    <source>
        <dbReference type="ARBA" id="ARBA00023136"/>
    </source>
</evidence>
<dbReference type="PANTHER" id="PTHR30086">
    <property type="entry name" value="ARGININE EXPORTER PROTEIN ARGO"/>
    <property type="match status" value="1"/>
</dbReference>
<organism evidence="8 9">
    <name type="scientific">Ewingella americana</name>
    <dbReference type="NCBI Taxonomy" id="41202"/>
    <lineage>
        <taxon>Bacteria</taxon>
        <taxon>Pseudomonadati</taxon>
        <taxon>Pseudomonadota</taxon>
        <taxon>Gammaproteobacteria</taxon>
        <taxon>Enterobacterales</taxon>
        <taxon>Yersiniaceae</taxon>
        <taxon>Ewingella</taxon>
    </lineage>
</organism>
<evidence type="ECO:0000256" key="4">
    <source>
        <dbReference type="ARBA" id="ARBA00022970"/>
    </source>
</evidence>
<dbReference type="Proteomes" id="UP000317663">
    <property type="component" value="Unassembled WGS sequence"/>
</dbReference>
<evidence type="ECO:0000256" key="2">
    <source>
        <dbReference type="ARBA" id="ARBA00022475"/>
    </source>
</evidence>
<dbReference type="AlphaFoldDB" id="A0A502G592"/>
<feature type="transmembrane region" description="Helical" evidence="7">
    <location>
        <begin position="70"/>
        <end position="88"/>
    </location>
</feature>
<dbReference type="GO" id="GO:0005886">
    <property type="term" value="C:plasma membrane"/>
    <property type="evidence" value="ECO:0007669"/>
    <property type="project" value="UniProtKB-SubCell"/>
</dbReference>
<keyword evidence="9" id="KW-1185">Reference proteome</keyword>
<dbReference type="Pfam" id="PF01810">
    <property type="entry name" value="LysE"/>
    <property type="match status" value="1"/>
</dbReference>
<keyword evidence="4" id="KW-0029">Amino-acid transport</keyword>
<keyword evidence="2" id="KW-1003">Cell membrane</keyword>
<feature type="transmembrane region" description="Helical" evidence="7">
    <location>
        <begin position="6"/>
        <end position="29"/>
    </location>
</feature>
<evidence type="ECO:0000256" key="5">
    <source>
        <dbReference type="ARBA" id="ARBA00022989"/>
    </source>
</evidence>
<evidence type="ECO:0000313" key="8">
    <source>
        <dbReference type="EMBL" id="TPG57075.1"/>
    </source>
</evidence>
<evidence type="ECO:0000256" key="1">
    <source>
        <dbReference type="ARBA" id="ARBA00004651"/>
    </source>
</evidence>
<sequence length="202" mass="22291">MLDTAFVSYVTVMSITPGPNNLLLAASGVNFGLRRSVPMMLGITLGCVVQCALMTSMLAILLSWMNVVRLPMAVIGCGYLFWLSWKIYRSGTPKEGQKQQPMNLVGGALFQAINPKAWLMATNVAILFTPQDGNMLHHTLLICLGFALVNLPCILVWVVMGDRLRQALRVEWKLKLFNTIMGGMMALTALWLLVGEVRHALI</sequence>
<feature type="transmembrane region" description="Helical" evidence="7">
    <location>
        <begin position="108"/>
        <end position="129"/>
    </location>
</feature>
<dbReference type="PANTHER" id="PTHR30086:SF20">
    <property type="entry name" value="ARGININE EXPORTER PROTEIN ARGO-RELATED"/>
    <property type="match status" value="1"/>
</dbReference>
<keyword evidence="5 7" id="KW-1133">Transmembrane helix</keyword>
<evidence type="ECO:0000256" key="3">
    <source>
        <dbReference type="ARBA" id="ARBA00022692"/>
    </source>
</evidence>
<dbReference type="InterPro" id="IPR001123">
    <property type="entry name" value="LeuE-type"/>
</dbReference>
<gene>
    <name evidence="8" type="ORF">EAH77_21920</name>
</gene>
<comment type="caution">
    <text evidence="8">The sequence shown here is derived from an EMBL/GenBank/DDBJ whole genome shotgun (WGS) entry which is preliminary data.</text>
</comment>
<feature type="transmembrane region" description="Helical" evidence="7">
    <location>
        <begin position="172"/>
        <end position="194"/>
    </location>
</feature>
<feature type="transmembrane region" description="Helical" evidence="7">
    <location>
        <begin position="135"/>
        <end position="160"/>
    </location>
</feature>